<dbReference type="AlphaFoldDB" id="A0A1C4UAZ1"/>
<proteinExistence type="predicted"/>
<gene>
    <name evidence="2" type="ORF">GA0074695_0318</name>
</gene>
<evidence type="ECO:0000256" key="1">
    <source>
        <dbReference type="SAM" id="Phobius"/>
    </source>
</evidence>
<sequence>MSTPVATAQQSTVHSSIPPGRLRLARILLIIATVSAVGAAVTQIQVVFDAGGATKVVETWRLYGFVVFAGLFALLAVRPLGNLTVWLLVIMNKLALTVTGLAYQAHGGIADTGPIITWDGGLTVLLLAAFAVSRLGARPSAG</sequence>
<evidence type="ECO:0008006" key="4">
    <source>
        <dbReference type="Google" id="ProtNLM"/>
    </source>
</evidence>
<protein>
    <recommendedName>
        <fullName evidence="4">DoxX-like family protein</fullName>
    </recommendedName>
</protein>
<keyword evidence="1" id="KW-0812">Transmembrane</keyword>
<feature type="transmembrane region" description="Helical" evidence="1">
    <location>
        <begin position="115"/>
        <end position="137"/>
    </location>
</feature>
<feature type="transmembrane region" description="Helical" evidence="1">
    <location>
        <begin position="27"/>
        <end position="48"/>
    </location>
</feature>
<dbReference type="RefSeq" id="WP_157744312.1">
    <property type="nucleotide sequence ID" value="NZ_LT607411.1"/>
</dbReference>
<name>A0A1C4UAZ1_MICVI</name>
<dbReference type="OrthoDB" id="3692345at2"/>
<dbReference type="Proteomes" id="UP000198242">
    <property type="component" value="Chromosome I"/>
</dbReference>
<evidence type="ECO:0000313" key="2">
    <source>
        <dbReference type="EMBL" id="SCE68812.1"/>
    </source>
</evidence>
<reference evidence="3" key="1">
    <citation type="submission" date="2016-06" db="EMBL/GenBank/DDBJ databases">
        <authorList>
            <person name="Varghese N."/>
            <person name="Submissions Spin"/>
        </authorList>
    </citation>
    <scope>NUCLEOTIDE SEQUENCE [LARGE SCALE GENOMIC DNA]</scope>
    <source>
        <strain evidence="3">DSM 43909</strain>
    </source>
</reference>
<accession>A0A1C4UAZ1</accession>
<keyword evidence="1" id="KW-1133">Transmembrane helix</keyword>
<dbReference type="EMBL" id="LT607411">
    <property type="protein sequence ID" value="SCE68812.1"/>
    <property type="molecule type" value="Genomic_DNA"/>
</dbReference>
<feature type="transmembrane region" description="Helical" evidence="1">
    <location>
        <begin position="60"/>
        <end position="77"/>
    </location>
</feature>
<keyword evidence="1" id="KW-0472">Membrane</keyword>
<evidence type="ECO:0000313" key="3">
    <source>
        <dbReference type="Proteomes" id="UP000198242"/>
    </source>
</evidence>
<feature type="transmembrane region" description="Helical" evidence="1">
    <location>
        <begin position="84"/>
        <end position="103"/>
    </location>
</feature>
<keyword evidence="3" id="KW-1185">Reference proteome</keyword>
<organism evidence="2 3">
    <name type="scientific">Micromonospora viridifaciens</name>
    <dbReference type="NCBI Taxonomy" id="1881"/>
    <lineage>
        <taxon>Bacteria</taxon>
        <taxon>Bacillati</taxon>
        <taxon>Actinomycetota</taxon>
        <taxon>Actinomycetes</taxon>
        <taxon>Micromonosporales</taxon>
        <taxon>Micromonosporaceae</taxon>
        <taxon>Micromonospora</taxon>
    </lineage>
</organism>